<feature type="compositionally biased region" description="Polar residues" evidence="12">
    <location>
        <begin position="9"/>
        <end position="23"/>
    </location>
</feature>
<evidence type="ECO:0000256" key="3">
    <source>
        <dbReference type="ARBA" id="ARBA00006370"/>
    </source>
</evidence>
<dbReference type="GO" id="GO:0006888">
    <property type="term" value="P:endoplasmic reticulum to Golgi vesicle-mediated transport"/>
    <property type="evidence" value="ECO:0007669"/>
    <property type="project" value="TreeGrafter"/>
</dbReference>
<evidence type="ECO:0000256" key="7">
    <source>
        <dbReference type="ARBA" id="ARBA00022692"/>
    </source>
</evidence>
<feature type="region of interest" description="Disordered" evidence="12">
    <location>
        <begin position="1"/>
        <end position="23"/>
    </location>
</feature>
<evidence type="ECO:0000256" key="2">
    <source>
        <dbReference type="ARBA" id="ARBA00004613"/>
    </source>
</evidence>
<accession>A0A8W8I763</accession>
<evidence type="ECO:0000256" key="9">
    <source>
        <dbReference type="ARBA" id="ARBA00022989"/>
    </source>
</evidence>
<dbReference type="InterPro" id="IPR033916">
    <property type="entry name" value="ML_Npc2-like"/>
</dbReference>
<keyword evidence="7" id="KW-0812">Transmembrane</keyword>
<name>A0A8W8I763_MAGGI</name>
<dbReference type="PANTHER" id="PTHR19957">
    <property type="entry name" value="SYNTAXIN"/>
    <property type="match status" value="1"/>
</dbReference>
<dbReference type="FunFam" id="2.60.40.770:FF:000001">
    <property type="entry name" value="NPC intracellular cholesterol transporter 2"/>
    <property type="match status" value="1"/>
</dbReference>
<evidence type="ECO:0000256" key="8">
    <source>
        <dbReference type="ARBA" id="ARBA00022729"/>
    </source>
</evidence>
<dbReference type="InterPro" id="IPR003172">
    <property type="entry name" value="ML_dom"/>
</dbReference>
<dbReference type="InterPro" id="IPR021538">
    <property type="entry name" value="Syntaxin-5_N"/>
</dbReference>
<reference evidence="14" key="1">
    <citation type="submission" date="2022-08" db="UniProtKB">
        <authorList>
            <consortium name="EnsemblMetazoa"/>
        </authorList>
    </citation>
    <scope>IDENTIFICATION</scope>
    <source>
        <strain evidence="14">05x7-T-G4-1.051#20</strain>
    </source>
</reference>
<dbReference type="SMART" id="SM00737">
    <property type="entry name" value="ML"/>
    <property type="match status" value="1"/>
</dbReference>
<dbReference type="GO" id="GO:0031201">
    <property type="term" value="C:SNARE complex"/>
    <property type="evidence" value="ECO:0007669"/>
    <property type="project" value="TreeGrafter"/>
</dbReference>
<comment type="subcellular location">
    <subcellularLocation>
        <location evidence="1">Membrane</location>
        <topology evidence="1">Single-pass type IV membrane protein</topology>
    </subcellularLocation>
    <subcellularLocation>
        <location evidence="2">Secreted</location>
    </subcellularLocation>
</comment>
<dbReference type="AlphaFoldDB" id="A0A8W8I763"/>
<feature type="compositionally biased region" description="Basic and acidic residues" evidence="12">
    <location>
        <begin position="181"/>
        <end position="191"/>
    </location>
</feature>
<keyword evidence="5" id="KW-0813">Transport</keyword>
<feature type="region of interest" description="Disordered" evidence="12">
    <location>
        <begin position="181"/>
        <end position="202"/>
    </location>
</feature>
<dbReference type="InterPro" id="IPR045242">
    <property type="entry name" value="Syntaxin"/>
</dbReference>
<evidence type="ECO:0000256" key="6">
    <source>
        <dbReference type="ARBA" id="ARBA00022525"/>
    </source>
</evidence>
<proteinExistence type="inferred from homology"/>
<keyword evidence="9" id="KW-1133">Transmembrane helix</keyword>
<dbReference type="GO" id="GO:0048278">
    <property type="term" value="P:vesicle docking"/>
    <property type="evidence" value="ECO:0007669"/>
    <property type="project" value="TreeGrafter"/>
</dbReference>
<dbReference type="SUPFAM" id="SSF47661">
    <property type="entry name" value="t-snare proteins"/>
    <property type="match status" value="1"/>
</dbReference>
<dbReference type="CDD" id="cd00916">
    <property type="entry name" value="Npc2_like"/>
    <property type="match status" value="1"/>
</dbReference>
<organism evidence="14 15">
    <name type="scientific">Magallana gigas</name>
    <name type="common">Pacific oyster</name>
    <name type="synonym">Crassostrea gigas</name>
    <dbReference type="NCBI Taxonomy" id="29159"/>
    <lineage>
        <taxon>Eukaryota</taxon>
        <taxon>Metazoa</taxon>
        <taxon>Spiralia</taxon>
        <taxon>Lophotrochozoa</taxon>
        <taxon>Mollusca</taxon>
        <taxon>Bivalvia</taxon>
        <taxon>Autobranchia</taxon>
        <taxon>Pteriomorphia</taxon>
        <taxon>Ostreida</taxon>
        <taxon>Ostreoidea</taxon>
        <taxon>Ostreidae</taxon>
        <taxon>Magallana</taxon>
    </lineage>
</organism>
<keyword evidence="11" id="KW-0472">Membrane</keyword>
<dbReference type="Gene3D" id="1.20.58.70">
    <property type="match status" value="1"/>
</dbReference>
<evidence type="ECO:0000259" key="13">
    <source>
        <dbReference type="PROSITE" id="PS50192"/>
    </source>
</evidence>
<keyword evidence="6" id="KW-0964">Secreted</keyword>
<dbReference type="GO" id="GO:0005576">
    <property type="term" value="C:extracellular region"/>
    <property type="evidence" value="ECO:0007669"/>
    <property type="project" value="UniProtKB-SubCell"/>
</dbReference>
<dbReference type="GO" id="GO:0032367">
    <property type="term" value="P:intracellular cholesterol transport"/>
    <property type="evidence" value="ECO:0007669"/>
    <property type="project" value="InterPro"/>
</dbReference>
<dbReference type="Pfam" id="PF11416">
    <property type="entry name" value="Syntaxin-5_N"/>
    <property type="match status" value="1"/>
</dbReference>
<keyword evidence="8" id="KW-0732">Signal</keyword>
<evidence type="ECO:0000256" key="4">
    <source>
        <dbReference type="ARBA" id="ARBA00009063"/>
    </source>
</evidence>
<feature type="domain" description="T-SNARE coiled-coil homology" evidence="13">
    <location>
        <begin position="247"/>
        <end position="309"/>
    </location>
</feature>
<feature type="compositionally biased region" description="Polar residues" evidence="12">
    <location>
        <begin position="192"/>
        <end position="202"/>
    </location>
</feature>
<dbReference type="PROSITE" id="PS50192">
    <property type="entry name" value="T_SNARE"/>
    <property type="match status" value="1"/>
</dbReference>
<dbReference type="InterPro" id="IPR010989">
    <property type="entry name" value="SNARE"/>
</dbReference>
<dbReference type="GO" id="GO:0006906">
    <property type="term" value="P:vesicle fusion"/>
    <property type="evidence" value="ECO:0007669"/>
    <property type="project" value="TreeGrafter"/>
</dbReference>
<dbReference type="GO" id="GO:0005484">
    <property type="term" value="F:SNAP receptor activity"/>
    <property type="evidence" value="ECO:0007669"/>
    <property type="project" value="TreeGrafter"/>
</dbReference>
<dbReference type="InterPro" id="IPR014756">
    <property type="entry name" value="Ig_E-set"/>
</dbReference>
<dbReference type="EnsemblMetazoa" id="G12909.12">
    <property type="protein sequence ID" value="G12909.12:cds"/>
    <property type="gene ID" value="G12909"/>
</dbReference>
<protein>
    <recommendedName>
        <fullName evidence="13">t-SNARE coiled-coil homology domain-containing protein</fullName>
    </recommendedName>
</protein>
<keyword evidence="10" id="KW-0175">Coiled coil</keyword>
<evidence type="ECO:0000256" key="1">
    <source>
        <dbReference type="ARBA" id="ARBA00004211"/>
    </source>
</evidence>
<evidence type="ECO:0000256" key="12">
    <source>
        <dbReference type="SAM" id="MobiDB-lite"/>
    </source>
</evidence>
<dbReference type="GO" id="GO:0006886">
    <property type="term" value="P:intracellular protein transport"/>
    <property type="evidence" value="ECO:0007669"/>
    <property type="project" value="TreeGrafter"/>
</dbReference>
<comment type="similarity">
    <text evidence="4">Belongs to the syntaxin family.</text>
</comment>
<keyword evidence="15" id="KW-1185">Reference proteome</keyword>
<comment type="similarity">
    <text evidence="3">Belongs to the NPC2 family.</text>
</comment>
<dbReference type="PANTHER" id="PTHR19957:SF3">
    <property type="entry name" value="SYNTAXIN-5"/>
    <property type="match status" value="1"/>
</dbReference>
<sequence length="465" mass="51848">MIARRRRTNSGSDSKQNGISSQTSQTFVSEVLLDTDMSCRDRTNEFFSAAKLLQSRQGNGALAQKRNPALRQRSEFTQIAKKIGRDLANTFAKLEKLTMLAKKKSLFDDKPVEIQELTYIINQDIQGLNKQIAQLQQVARSHPNARHVQSHSNSVVVSLQSKLATMSNDFKQVLEVRTENLKHQKTRRDQFSESPSNTTYSNHSSVLFQDEMNHSQGATGGADVVINMDGLDKNRFQQQMQLVDQQDDYIQDRADTMKNIESTIVELGGIFTQLAHMVKEQEEIVHRIDSNTDDAVMNVEAAHSEILKYFHGAMNLKRNDRNVLTIIRFYLQDVVSSGPLFKSCDGLNNVKSATVTGCSVSPCTLVRGKNSTFNVNFVADKAATQLTAVVHGIIGGVPIPFNPPNTNGCKDSGIKCPVAAGTTYDYTNTIPVLSAYPKIRLIVKYELVNEKKQPMFCVMLPAQIK</sequence>
<dbReference type="Gene3D" id="2.60.40.770">
    <property type="match status" value="1"/>
</dbReference>
<evidence type="ECO:0000313" key="14">
    <source>
        <dbReference type="EnsemblMetazoa" id="G12909.12:cds"/>
    </source>
</evidence>
<dbReference type="SUPFAM" id="SSF81296">
    <property type="entry name" value="E set domains"/>
    <property type="match status" value="1"/>
</dbReference>
<dbReference type="CDD" id="cd15844">
    <property type="entry name" value="SNARE_syntaxin5"/>
    <property type="match status" value="1"/>
</dbReference>
<dbReference type="SMART" id="SM00397">
    <property type="entry name" value="t_SNARE"/>
    <property type="match status" value="1"/>
</dbReference>
<evidence type="ECO:0000313" key="15">
    <source>
        <dbReference type="Proteomes" id="UP000005408"/>
    </source>
</evidence>
<evidence type="ECO:0000256" key="5">
    <source>
        <dbReference type="ARBA" id="ARBA00022448"/>
    </source>
</evidence>
<dbReference type="GO" id="GO:0000149">
    <property type="term" value="F:SNARE binding"/>
    <property type="evidence" value="ECO:0007669"/>
    <property type="project" value="TreeGrafter"/>
</dbReference>
<dbReference type="GO" id="GO:0000139">
    <property type="term" value="C:Golgi membrane"/>
    <property type="evidence" value="ECO:0007669"/>
    <property type="project" value="TreeGrafter"/>
</dbReference>
<dbReference type="Proteomes" id="UP000005408">
    <property type="component" value="Unassembled WGS sequence"/>
</dbReference>
<evidence type="ECO:0000256" key="11">
    <source>
        <dbReference type="ARBA" id="ARBA00023136"/>
    </source>
</evidence>
<dbReference type="InterPro" id="IPR000727">
    <property type="entry name" value="T_SNARE_dom"/>
</dbReference>
<evidence type="ECO:0000256" key="10">
    <source>
        <dbReference type="ARBA" id="ARBA00023054"/>
    </source>
</evidence>
<dbReference type="Pfam" id="PF02221">
    <property type="entry name" value="E1_DerP2_DerF2"/>
    <property type="match status" value="1"/>
</dbReference>